<evidence type="ECO:0000256" key="1">
    <source>
        <dbReference type="SAM" id="SignalP"/>
    </source>
</evidence>
<feature type="chain" id="PRO_5007478087" description="HAF repeat-containing protein" evidence="1">
    <location>
        <begin position="40"/>
        <end position="344"/>
    </location>
</feature>
<protein>
    <recommendedName>
        <fullName evidence="4">HAF repeat-containing protein</fullName>
    </recommendedName>
</protein>
<dbReference type="AlphaFoldDB" id="A0A136PJF9"/>
<dbReference type="EMBL" id="LRQV01000180">
    <property type="protein sequence ID" value="KXK58539.1"/>
    <property type="molecule type" value="Genomic_DNA"/>
</dbReference>
<comment type="caution">
    <text evidence="2">The sequence shown here is derived from an EMBL/GenBank/DDBJ whole genome shotgun (WGS) entry which is preliminary data.</text>
</comment>
<evidence type="ECO:0008006" key="4">
    <source>
        <dbReference type="Google" id="ProtNLM"/>
    </source>
</evidence>
<dbReference type="Proteomes" id="UP000070620">
    <property type="component" value="Unassembled WGS sequence"/>
</dbReference>
<evidence type="ECO:0000313" key="2">
    <source>
        <dbReference type="EMBL" id="KXK58539.1"/>
    </source>
</evidence>
<accession>A0A136PJF9</accession>
<dbReference type="InterPro" id="IPR014262">
    <property type="entry name" value="HAF_rpt"/>
</dbReference>
<dbReference type="OrthoDB" id="3985792at2"/>
<reference evidence="2 3" key="1">
    <citation type="submission" date="2016-01" db="EMBL/GenBank/DDBJ databases">
        <title>Whole genome sequence and analysis of Micromonospora rosaria DSM 803, which can produce antibacterial substance rosamicin.</title>
        <authorList>
            <person name="Yang H."/>
            <person name="He X."/>
            <person name="Zhu D."/>
        </authorList>
    </citation>
    <scope>NUCLEOTIDE SEQUENCE [LARGE SCALE GENOMIC DNA]</scope>
    <source>
        <strain evidence="2 3">DSM 803</strain>
    </source>
</reference>
<keyword evidence="3" id="KW-1185">Reference proteome</keyword>
<dbReference type="NCBIfam" id="TIGR02913">
    <property type="entry name" value="HAF_rpt"/>
    <property type="match status" value="2"/>
</dbReference>
<keyword evidence="1" id="KW-0732">Signal</keyword>
<dbReference type="RefSeq" id="WP_067373068.1">
    <property type="nucleotide sequence ID" value="NZ_JBIUBN010000002.1"/>
</dbReference>
<feature type="signal peptide" evidence="1">
    <location>
        <begin position="1"/>
        <end position="39"/>
    </location>
</feature>
<gene>
    <name evidence="2" type="ORF">AWW66_29175</name>
</gene>
<organism evidence="2 3">
    <name type="scientific">Micromonospora rosaria</name>
    <dbReference type="NCBI Taxonomy" id="47874"/>
    <lineage>
        <taxon>Bacteria</taxon>
        <taxon>Bacillati</taxon>
        <taxon>Actinomycetota</taxon>
        <taxon>Actinomycetes</taxon>
        <taxon>Micromonosporales</taxon>
        <taxon>Micromonosporaceae</taxon>
        <taxon>Micromonospora</taxon>
    </lineage>
</organism>
<sequence length="344" mass="37714">MRITAHRTTSVLRRPGRLLAAVLTVVVAVTGGAAVPAHAAPAAERDRDPRPYRALHLGSPASSRSLALNDRGQVLNGTAIWQNGRFEPLSLPPEARGFFGVDINERGVVAGRVPSPVTGYYEAAVWDRGEVTLLGPASRVSDAYSINDHNTVVGFAEGLRGADDTFVWRDGVMSWVQTNDIYHGSPAFINNWEDIVVQWNSNWNPGRCVCYGARYHQGERTLLGTLGHQSFNEPADVNNRREIVGYSHTAEGVERPYLWRDGVIRDLGTLGGPSGRAVAVSDRGEVIGHADTAEGERRPFLWRDGRMFDLTTLGLRATDEVVDINIWGQIAGIRDGRAMLFSRH</sequence>
<evidence type="ECO:0000313" key="3">
    <source>
        <dbReference type="Proteomes" id="UP000070620"/>
    </source>
</evidence>
<proteinExistence type="predicted"/>
<name>A0A136PJF9_9ACTN</name>